<dbReference type="OrthoDB" id="6596120at2759"/>
<sequence>MDRPKRPFFSLKTPKKDDPPQDNVPQKKSFKDKVDFFEKTNVSEESQDAAVGTGGLCDGSSDETFEQVLEERDVYTKDGRKKGKMVIVNMVTVHKSVKTINSPESSPVVKQSLSFDRENPISRSSSRDSISSPQSWRKSFVGTRSQFDLHIEEIKSKH</sequence>
<dbReference type="EMBL" id="GGMS01003392">
    <property type="protein sequence ID" value="MBY72595.1"/>
    <property type="molecule type" value="Transcribed_RNA"/>
</dbReference>
<feature type="region of interest" description="Disordered" evidence="1">
    <location>
        <begin position="1"/>
        <end position="31"/>
    </location>
</feature>
<evidence type="ECO:0000313" key="2">
    <source>
        <dbReference type="EMBL" id="MBY72595.1"/>
    </source>
</evidence>
<feature type="compositionally biased region" description="Polar residues" evidence="1">
    <location>
        <begin position="100"/>
        <end position="114"/>
    </location>
</feature>
<feature type="compositionally biased region" description="Low complexity" evidence="1">
    <location>
        <begin position="121"/>
        <end position="135"/>
    </location>
</feature>
<name>A0A2S2Q4C0_9HEMI</name>
<protein>
    <submittedName>
        <fullName evidence="2">Uncharacterized protein</fullName>
    </submittedName>
</protein>
<dbReference type="AlphaFoldDB" id="A0A2S2Q4C0"/>
<evidence type="ECO:0000256" key="1">
    <source>
        <dbReference type="SAM" id="MobiDB-lite"/>
    </source>
</evidence>
<feature type="region of interest" description="Disordered" evidence="1">
    <location>
        <begin position="100"/>
        <end position="138"/>
    </location>
</feature>
<proteinExistence type="predicted"/>
<gene>
    <name evidence="2" type="ORF">g.124199</name>
</gene>
<reference evidence="2" key="1">
    <citation type="submission" date="2018-04" db="EMBL/GenBank/DDBJ databases">
        <title>Transcriptome assembly of Sipha flava.</title>
        <authorList>
            <person name="Scully E.D."/>
            <person name="Geib S.M."/>
            <person name="Palmer N.A."/>
            <person name="Koch K."/>
            <person name="Bradshaw J."/>
            <person name="Heng-Moss T."/>
            <person name="Sarath G."/>
        </authorList>
    </citation>
    <scope>NUCLEOTIDE SEQUENCE</scope>
</reference>
<organism evidence="2">
    <name type="scientific">Sipha flava</name>
    <name type="common">yellow sugarcane aphid</name>
    <dbReference type="NCBI Taxonomy" id="143950"/>
    <lineage>
        <taxon>Eukaryota</taxon>
        <taxon>Metazoa</taxon>
        <taxon>Ecdysozoa</taxon>
        <taxon>Arthropoda</taxon>
        <taxon>Hexapoda</taxon>
        <taxon>Insecta</taxon>
        <taxon>Pterygota</taxon>
        <taxon>Neoptera</taxon>
        <taxon>Paraneoptera</taxon>
        <taxon>Hemiptera</taxon>
        <taxon>Sternorrhyncha</taxon>
        <taxon>Aphidomorpha</taxon>
        <taxon>Aphidoidea</taxon>
        <taxon>Aphididae</taxon>
        <taxon>Sipha</taxon>
    </lineage>
</organism>
<accession>A0A2S2Q4C0</accession>